<evidence type="ECO:0000256" key="5">
    <source>
        <dbReference type="ARBA" id="ARBA00023239"/>
    </source>
</evidence>
<dbReference type="PANTHER" id="PTHR11999:SF70">
    <property type="entry name" value="MIP05841P"/>
    <property type="match status" value="1"/>
</dbReference>
<keyword evidence="4 6" id="KW-0663">Pyridoxal phosphate</keyword>
<dbReference type="AlphaFoldDB" id="A0A972NZD5"/>
<dbReference type="GO" id="GO:0030170">
    <property type="term" value="F:pyridoxal phosphate binding"/>
    <property type="evidence" value="ECO:0007669"/>
    <property type="project" value="InterPro"/>
</dbReference>
<dbReference type="InterPro" id="IPR015421">
    <property type="entry name" value="PyrdxlP-dep_Trfase_major"/>
</dbReference>
<dbReference type="GO" id="GO:0008483">
    <property type="term" value="F:transaminase activity"/>
    <property type="evidence" value="ECO:0007669"/>
    <property type="project" value="UniProtKB-KW"/>
</dbReference>
<accession>A0A972NZD5</accession>
<dbReference type="SUPFAM" id="SSF53383">
    <property type="entry name" value="PLP-dependent transferases"/>
    <property type="match status" value="1"/>
</dbReference>
<keyword evidence="8" id="KW-0808">Transferase</keyword>
<keyword evidence="8" id="KW-0032">Aminotransferase</keyword>
<dbReference type="InterPro" id="IPR002129">
    <property type="entry name" value="PyrdxlP-dep_de-COase"/>
</dbReference>
<evidence type="ECO:0000256" key="3">
    <source>
        <dbReference type="ARBA" id="ARBA00022793"/>
    </source>
</evidence>
<evidence type="ECO:0000313" key="9">
    <source>
        <dbReference type="Proteomes" id="UP000655523"/>
    </source>
</evidence>
<dbReference type="Proteomes" id="UP000655523">
    <property type="component" value="Unassembled WGS sequence"/>
</dbReference>
<keyword evidence="9" id="KW-1185">Reference proteome</keyword>
<dbReference type="PANTHER" id="PTHR11999">
    <property type="entry name" value="GROUP II PYRIDOXAL-5-PHOSPHATE DECARBOXYLASE"/>
    <property type="match status" value="1"/>
</dbReference>
<comment type="cofactor">
    <cofactor evidence="1 6 7">
        <name>pyridoxal 5'-phosphate</name>
        <dbReference type="ChEBI" id="CHEBI:597326"/>
    </cofactor>
</comment>
<dbReference type="GO" id="GO:0016831">
    <property type="term" value="F:carboxy-lyase activity"/>
    <property type="evidence" value="ECO:0007669"/>
    <property type="project" value="UniProtKB-KW"/>
</dbReference>
<evidence type="ECO:0000256" key="6">
    <source>
        <dbReference type="PIRSR" id="PIRSR602129-50"/>
    </source>
</evidence>
<evidence type="ECO:0000256" key="7">
    <source>
        <dbReference type="RuleBase" id="RU000382"/>
    </source>
</evidence>
<dbReference type="Gene3D" id="3.90.1150.10">
    <property type="entry name" value="Aspartate Aminotransferase, domain 1"/>
    <property type="match status" value="1"/>
</dbReference>
<reference evidence="8 9" key="1">
    <citation type="submission" date="2019-11" db="EMBL/GenBank/DDBJ databases">
        <title>Metabolism of dissolved organic matter in forest soils.</title>
        <authorList>
            <person name="Cyle K.T."/>
            <person name="Wilhelm R.C."/>
            <person name="Martinez C.E."/>
        </authorList>
    </citation>
    <scope>NUCLEOTIDE SEQUENCE [LARGE SCALE GENOMIC DNA]</scope>
    <source>
        <strain evidence="8 9">5N</strain>
    </source>
</reference>
<dbReference type="InterPro" id="IPR015424">
    <property type="entry name" value="PyrdxlP-dep_Trfase"/>
</dbReference>
<gene>
    <name evidence="8" type="ORF">GNZ13_47730</name>
</gene>
<protein>
    <submittedName>
        <fullName evidence="8">Aminotransferase class V-fold PLP-dependent enzyme</fullName>
    </submittedName>
</protein>
<dbReference type="InterPro" id="IPR010977">
    <property type="entry name" value="Aromatic_deC"/>
</dbReference>
<evidence type="ECO:0000313" key="8">
    <source>
        <dbReference type="EMBL" id="NPT62011.1"/>
    </source>
</evidence>
<dbReference type="Pfam" id="PF00282">
    <property type="entry name" value="Pyridoxal_deC"/>
    <property type="match status" value="1"/>
</dbReference>
<organism evidence="8 9">
    <name type="scientific">Paraburkholderia elongata</name>
    <dbReference type="NCBI Taxonomy" id="2675747"/>
    <lineage>
        <taxon>Bacteria</taxon>
        <taxon>Pseudomonadati</taxon>
        <taxon>Pseudomonadota</taxon>
        <taxon>Betaproteobacteria</taxon>
        <taxon>Burkholderiales</taxon>
        <taxon>Burkholderiaceae</taxon>
        <taxon>Paraburkholderia</taxon>
    </lineage>
</organism>
<proteinExistence type="inferred from homology"/>
<comment type="caution">
    <text evidence="8">The sequence shown here is derived from an EMBL/GenBank/DDBJ whole genome shotgun (WGS) entry which is preliminary data.</text>
</comment>
<keyword evidence="3" id="KW-0210">Decarboxylase</keyword>
<dbReference type="InterPro" id="IPR015422">
    <property type="entry name" value="PyrdxlP-dep_Trfase_small"/>
</dbReference>
<dbReference type="Gene3D" id="3.40.640.10">
    <property type="entry name" value="Type I PLP-dependent aspartate aminotransferase-like (Major domain)"/>
    <property type="match status" value="1"/>
</dbReference>
<feature type="modified residue" description="N6-(pyridoxal phosphate)lysine" evidence="6">
    <location>
        <position position="288"/>
    </location>
</feature>
<evidence type="ECO:0000256" key="4">
    <source>
        <dbReference type="ARBA" id="ARBA00022898"/>
    </source>
</evidence>
<name>A0A972NZD5_9BURK</name>
<keyword evidence="5 7" id="KW-0456">Lyase</keyword>
<comment type="similarity">
    <text evidence="2 7">Belongs to the group II decarboxylase family.</text>
</comment>
<dbReference type="EMBL" id="WOEZ01000294">
    <property type="protein sequence ID" value="NPT62011.1"/>
    <property type="molecule type" value="Genomic_DNA"/>
</dbReference>
<dbReference type="GO" id="GO:0019752">
    <property type="term" value="P:carboxylic acid metabolic process"/>
    <property type="evidence" value="ECO:0007669"/>
    <property type="project" value="InterPro"/>
</dbReference>
<evidence type="ECO:0000256" key="1">
    <source>
        <dbReference type="ARBA" id="ARBA00001933"/>
    </source>
</evidence>
<sequence>MTKALDYAHDAAKAWIEGLDARPVAARATLSQLRNRFRHALPETGMKAEEVIRWIAENANDGMLGSAGGRFFAWVIGGGLESALAADWLVATWDQNAALYACGPAVAVIEEEAGEWIKSLLDLPHEASFAFTTGCQLAHVTSLAAARYAVLKRANWDVENDGLFGAPRVTIMTNEQKHGSVERAVRYLGFGRASFMSLQTDDAGRVMPQALRRALAKATGPVIVILNAADLNVGACDPFAKLIPVAKQAGAWVHIDGAFGLFARASRRHRAQLEGVEQADSWVTDGHKWLNVPFDCGIAIVRDCDAHRAAMTLSASYIAAEESARDQIDWNPEWSRRARGVPVYAALKELGRQGVESMVDRCCAHCHALVTGIGALAGAEVVASANLNQGLIRFWKRGQTPEQDDAFTDEVIQRINTTGEAFFSGTTWRGRRAMRVSVVNWRTCARDVERAIAAVRSVLAAIDTSADYLI</sequence>
<evidence type="ECO:0000256" key="2">
    <source>
        <dbReference type="ARBA" id="ARBA00009533"/>
    </source>
</evidence>